<protein>
    <submittedName>
        <fullName evidence="1">Uncharacterized protein</fullName>
    </submittedName>
</protein>
<gene>
    <name evidence="1" type="ORF">AB0301_16750</name>
</gene>
<sequence length="75" mass="7811">RDIGGAGGTNEYQFIPTGIGASLFTRAFFGPDVSTDVILMSLTDITATKNLKYAPPPDAPALDSVRIGSLRPVSA</sequence>
<evidence type="ECO:0000313" key="1">
    <source>
        <dbReference type="EMBL" id="MEW1976706.1"/>
    </source>
</evidence>
<dbReference type="Proteomes" id="UP001553715">
    <property type="component" value="Unassembled WGS sequence"/>
</dbReference>
<proteinExistence type="predicted"/>
<feature type="non-terminal residue" evidence="1">
    <location>
        <position position="1"/>
    </location>
</feature>
<dbReference type="RefSeq" id="WP_366233529.1">
    <property type="nucleotide sequence ID" value="NZ_JBFBMH010000043.1"/>
</dbReference>
<dbReference type="EMBL" id="JBFBMH010000043">
    <property type="protein sequence ID" value="MEW1976706.1"/>
    <property type="molecule type" value="Genomic_DNA"/>
</dbReference>
<comment type="caution">
    <text evidence="1">The sequence shown here is derived from an EMBL/GenBank/DDBJ whole genome shotgun (WGS) entry which is preliminary data.</text>
</comment>
<accession>A0ABV3LLR6</accession>
<name>A0ABV3LLR6_9MICO</name>
<organism evidence="1 2">
    <name type="scientific">Microbacterium profundi</name>
    <dbReference type="NCBI Taxonomy" id="450380"/>
    <lineage>
        <taxon>Bacteria</taxon>
        <taxon>Bacillati</taxon>
        <taxon>Actinomycetota</taxon>
        <taxon>Actinomycetes</taxon>
        <taxon>Micrococcales</taxon>
        <taxon>Microbacteriaceae</taxon>
        <taxon>Microbacterium</taxon>
    </lineage>
</organism>
<keyword evidence="2" id="KW-1185">Reference proteome</keyword>
<evidence type="ECO:0000313" key="2">
    <source>
        <dbReference type="Proteomes" id="UP001553715"/>
    </source>
</evidence>
<reference evidence="1 2" key="1">
    <citation type="submission" date="2024-06" db="EMBL/GenBank/DDBJ databases">
        <title>The Natural Products Discovery Center: Release of the First 8490 Sequenced Strains for Exploring Actinobacteria Biosynthetic Diversity.</title>
        <authorList>
            <person name="Kalkreuter E."/>
            <person name="Kautsar S.A."/>
            <person name="Yang D."/>
            <person name="Bader C.D."/>
            <person name="Teijaro C.N."/>
            <person name="Fluegel L."/>
            <person name="Davis C.M."/>
            <person name="Simpson J.R."/>
            <person name="Lauterbach L."/>
            <person name="Steele A.D."/>
            <person name="Gui C."/>
            <person name="Meng S."/>
            <person name="Li G."/>
            <person name="Viehrig K."/>
            <person name="Ye F."/>
            <person name="Su P."/>
            <person name="Kiefer A.F."/>
            <person name="Nichols A."/>
            <person name="Cepeda A.J."/>
            <person name="Yan W."/>
            <person name="Fan B."/>
            <person name="Jiang Y."/>
            <person name="Adhikari A."/>
            <person name="Zheng C.-J."/>
            <person name="Schuster L."/>
            <person name="Cowan T.M."/>
            <person name="Smanski M.J."/>
            <person name="Chevrette M.G."/>
            <person name="De Carvalho L.P.S."/>
            <person name="Shen B."/>
        </authorList>
    </citation>
    <scope>NUCLEOTIDE SEQUENCE [LARGE SCALE GENOMIC DNA]</scope>
    <source>
        <strain evidence="1 2">NPDC077434</strain>
    </source>
</reference>